<evidence type="ECO:0000313" key="2">
    <source>
        <dbReference type="EMBL" id="KAG2561632.1"/>
    </source>
</evidence>
<dbReference type="EMBL" id="CM029051">
    <property type="protein sequence ID" value="KAG2561632.1"/>
    <property type="molecule type" value="Genomic_DNA"/>
</dbReference>
<reference evidence="2" key="1">
    <citation type="submission" date="2020-05" db="EMBL/GenBank/DDBJ databases">
        <title>WGS assembly of Panicum virgatum.</title>
        <authorList>
            <person name="Lovell J.T."/>
            <person name="Jenkins J."/>
            <person name="Shu S."/>
            <person name="Juenger T.E."/>
            <person name="Schmutz J."/>
        </authorList>
    </citation>
    <scope>NUCLEOTIDE SEQUENCE</scope>
    <source>
        <strain evidence="2">AP13</strain>
    </source>
</reference>
<feature type="compositionally biased region" description="Low complexity" evidence="1">
    <location>
        <begin position="23"/>
        <end position="52"/>
    </location>
</feature>
<dbReference type="AlphaFoldDB" id="A0A8T0PN12"/>
<organism evidence="2 3">
    <name type="scientific">Panicum virgatum</name>
    <name type="common">Blackwell switchgrass</name>
    <dbReference type="NCBI Taxonomy" id="38727"/>
    <lineage>
        <taxon>Eukaryota</taxon>
        <taxon>Viridiplantae</taxon>
        <taxon>Streptophyta</taxon>
        <taxon>Embryophyta</taxon>
        <taxon>Tracheophyta</taxon>
        <taxon>Spermatophyta</taxon>
        <taxon>Magnoliopsida</taxon>
        <taxon>Liliopsida</taxon>
        <taxon>Poales</taxon>
        <taxon>Poaceae</taxon>
        <taxon>PACMAD clade</taxon>
        <taxon>Panicoideae</taxon>
        <taxon>Panicodae</taxon>
        <taxon>Paniceae</taxon>
        <taxon>Panicinae</taxon>
        <taxon>Panicum</taxon>
        <taxon>Panicum sect. Hiantes</taxon>
    </lineage>
</organism>
<gene>
    <name evidence="2" type="ORF">PVAP13_8KG169602</name>
</gene>
<accession>A0A8T0PN12</accession>
<dbReference type="Proteomes" id="UP000823388">
    <property type="component" value="Chromosome 8K"/>
</dbReference>
<proteinExistence type="predicted"/>
<comment type="caution">
    <text evidence="2">The sequence shown here is derived from an EMBL/GenBank/DDBJ whole genome shotgun (WGS) entry which is preliminary data.</text>
</comment>
<evidence type="ECO:0000313" key="3">
    <source>
        <dbReference type="Proteomes" id="UP000823388"/>
    </source>
</evidence>
<keyword evidence="3" id="KW-1185">Reference proteome</keyword>
<feature type="region of interest" description="Disordered" evidence="1">
    <location>
        <begin position="1"/>
        <end position="81"/>
    </location>
</feature>
<protein>
    <submittedName>
        <fullName evidence="2">Uncharacterized protein</fullName>
    </submittedName>
</protein>
<sequence length="111" mass="12179">MAGRKRWNHNSRTQPRNKEGRFFRPFSPSTSPSPSPSTSLSPSPSPSSSRLPSPSPSPSRDPYPTTVPGASPSNYKGKGPASSKVKKVMFFPYLQWNISSMLFPVYLAHAI</sequence>
<evidence type="ECO:0000256" key="1">
    <source>
        <dbReference type="SAM" id="MobiDB-lite"/>
    </source>
</evidence>
<name>A0A8T0PN12_PANVG</name>